<feature type="binding site" evidence="7">
    <location>
        <position position="111"/>
    </location>
    <ligand>
        <name>Zn(2+)</name>
        <dbReference type="ChEBI" id="CHEBI:29105"/>
        <label>2</label>
    </ligand>
</feature>
<evidence type="ECO:0000256" key="5">
    <source>
        <dbReference type="ARBA" id="ARBA00022801"/>
    </source>
</evidence>
<dbReference type="AlphaFoldDB" id="A0AAC9NKC0"/>
<protein>
    <submittedName>
        <fullName evidence="9">Allantoate amidohydrolase</fullName>
    </submittedName>
</protein>
<feature type="binding site" evidence="7">
    <location>
        <position position="146"/>
    </location>
    <ligand>
        <name>Zn(2+)</name>
        <dbReference type="ChEBI" id="CHEBI:29105"/>
        <label>2</label>
    </ligand>
</feature>
<dbReference type="PANTHER" id="PTHR32494:SF19">
    <property type="entry name" value="ALLANTOATE DEIMINASE-RELATED"/>
    <property type="match status" value="1"/>
</dbReference>
<comment type="cofactor">
    <cofactor evidence="7">
        <name>Zn(2+)</name>
        <dbReference type="ChEBI" id="CHEBI:29105"/>
    </cofactor>
    <text evidence="7">Binds 2 Zn(2+) ions per subunit.</text>
</comment>
<evidence type="ECO:0000313" key="10">
    <source>
        <dbReference type="Proteomes" id="UP000182945"/>
    </source>
</evidence>
<dbReference type="Pfam" id="PF07687">
    <property type="entry name" value="M20_dimer"/>
    <property type="match status" value="1"/>
</dbReference>
<dbReference type="InterPro" id="IPR011650">
    <property type="entry name" value="Peptidase_M20_dimer"/>
</dbReference>
<accession>A0AAC9NKC0</accession>
<evidence type="ECO:0000313" key="9">
    <source>
        <dbReference type="EMBL" id="APC47366.1"/>
    </source>
</evidence>
<dbReference type="EMBL" id="CP017962">
    <property type="protein sequence ID" value="APC47366.1"/>
    <property type="molecule type" value="Genomic_DNA"/>
</dbReference>
<dbReference type="NCBIfam" id="NF006771">
    <property type="entry name" value="PRK09290.1-5"/>
    <property type="match status" value="1"/>
</dbReference>
<dbReference type="KEGG" id="vhl:BME96_03925"/>
<dbReference type="GO" id="GO:0046872">
    <property type="term" value="F:metal ion binding"/>
    <property type="evidence" value="ECO:0007669"/>
    <property type="project" value="UniProtKB-KW"/>
</dbReference>
<dbReference type="Gene3D" id="3.30.70.360">
    <property type="match status" value="1"/>
</dbReference>
<dbReference type="GeneID" id="71513532"/>
<evidence type="ECO:0000256" key="3">
    <source>
        <dbReference type="ARBA" id="ARBA00011738"/>
    </source>
</evidence>
<proteinExistence type="inferred from homology"/>
<dbReference type="InterPro" id="IPR036264">
    <property type="entry name" value="Bact_exopeptidase_dim_dom"/>
</dbReference>
<feature type="binding site" evidence="7">
    <location>
        <position position="211"/>
    </location>
    <ligand>
        <name>Zn(2+)</name>
        <dbReference type="ChEBI" id="CHEBI:29105"/>
        <label>1</label>
    </ligand>
</feature>
<comment type="similarity">
    <text evidence="2">Belongs to the peptidase M20 family.</text>
</comment>
<organism evidence="9 10">
    <name type="scientific">Virgibacillus halodenitrificans</name>
    <name type="common">Bacillus halodenitrificans</name>
    <dbReference type="NCBI Taxonomy" id="1482"/>
    <lineage>
        <taxon>Bacteria</taxon>
        <taxon>Bacillati</taxon>
        <taxon>Bacillota</taxon>
        <taxon>Bacilli</taxon>
        <taxon>Bacillales</taxon>
        <taxon>Bacillaceae</taxon>
        <taxon>Virgibacillus</taxon>
    </lineage>
</organism>
<dbReference type="PANTHER" id="PTHR32494">
    <property type="entry name" value="ALLANTOATE DEIMINASE-RELATED"/>
    <property type="match status" value="1"/>
</dbReference>
<sequence length="432" mass="47007">MKENFLKEALCRSYDDIYDYNGVSGERIASRLGQLAMIGLTEDRGSNRPGYSRAEKEAKDLVSDWMHKAGLDVYMDGAGNVFGRCKGNKVTQPAILCGSHLDSVPNGGHFDGPLGVIAALEVVEAWKETGYNPEKPFEIAVFSDEEGARFNGGLNGSEAIVGKGSLAEKMELVDGEGRSFSEVLQDVGLSVDSYAGAKRDMEEIELFVEVHIEQGKRLEKENLPCGIVTGIAGPCWLEVTFHGEAGHAGNTPMEDRKDALVAAAAFIQTVHTLPQQVSDSAVATIGKMKVKPNGVNVIPGEVSLYVDIRDITQERRDSLVTLVLATANKIAADYKVTVEHDEKMRVAPVPIDEGKQALLVETMEEELIRPYHLPSGAGHDAMILGSEIPVAMLFTRSKEGVSHNPAEWSDLNDCVQTIHVLKKFIEKLNSEN</sequence>
<reference evidence="9 10" key="1">
    <citation type="submission" date="2016-11" db="EMBL/GenBank/DDBJ databases">
        <title>Complete genome sequencing of Virgibacillus halodenitrificans PDB-F2.</title>
        <authorList>
            <person name="Sun Z."/>
            <person name="Zhou Y."/>
            <person name="Li H."/>
        </authorList>
    </citation>
    <scope>NUCLEOTIDE SEQUENCE [LARGE SCALE GENOMIC DNA]</scope>
    <source>
        <strain evidence="9 10">PDB-F2</strain>
    </source>
</reference>
<evidence type="ECO:0000256" key="6">
    <source>
        <dbReference type="ARBA" id="ARBA00023211"/>
    </source>
</evidence>
<evidence type="ECO:0000256" key="2">
    <source>
        <dbReference type="ARBA" id="ARBA00006153"/>
    </source>
</evidence>
<dbReference type="CDD" id="cd03884">
    <property type="entry name" value="M20_bAS"/>
    <property type="match status" value="1"/>
</dbReference>
<feature type="domain" description="Peptidase M20 dimerisation" evidence="8">
    <location>
        <begin position="231"/>
        <end position="334"/>
    </location>
</feature>
<dbReference type="GO" id="GO:0016813">
    <property type="term" value="F:hydrolase activity, acting on carbon-nitrogen (but not peptide) bonds, in linear amidines"/>
    <property type="evidence" value="ECO:0007669"/>
    <property type="project" value="InterPro"/>
</dbReference>
<name>A0AAC9NKC0_VIRHA</name>
<feature type="binding site" evidence="7">
    <location>
        <position position="100"/>
    </location>
    <ligand>
        <name>Zn(2+)</name>
        <dbReference type="ChEBI" id="CHEBI:29105"/>
        <label>1</label>
    </ligand>
</feature>
<keyword evidence="4 7" id="KW-0479">Metal-binding</keyword>
<evidence type="ECO:0000256" key="7">
    <source>
        <dbReference type="PIRSR" id="PIRSR001235-1"/>
    </source>
</evidence>
<comment type="subunit">
    <text evidence="3">Homodimer.</text>
</comment>
<keyword evidence="5" id="KW-0378">Hydrolase</keyword>
<dbReference type="SUPFAM" id="SSF55031">
    <property type="entry name" value="Bacterial exopeptidase dimerisation domain"/>
    <property type="match status" value="1"/>
</dbReference>
<feature type="binding site" evidence="7">
    <location>
        <position position="403"/>
    </location>
    <ligand>
        <name>Zn(2+)</name>
        <dbReference type="ChEBI" id="CHEBI:29105"/>
        <label>2</label>
    </ligand>
</feature>
<dbReference type="InterPro" id="IPR002933">
    <property type="entry name" value="Peptidase_M20"/>
</dbReference>
<dbReference type="PIRSF" id="PIRSF001235">
    <property type="entry name" value="Amidase_carbamoylase"/>
    <property type="match status" value="1"/>
</dbReference>
<dbReference type="Gene3D" id="3.40.630.10">
    <property type="entry name" value="Zn peptidases"/>
    <property type="match status" value="1"/>
</dbReference>
<dbReference type="InterPro" id="IPR010158">
    <property type="entry name" value="Amidase_Cbmase"/>
</dbReference>
<keyword evidence="7" id="KW-0862">Zinc</keyword>
<evidence type="ECO:0000256" key="1">
    <source>
        <dbReference type="ARBA" id="ARBA00001936"/>
    </source>
</evidence>
<dbReference type="Proteomes" id="UP000182945">
    <property type="component" value="Chromosome"/>
</dbReference>
<dbReference type="RefSeq" id="WP_071648334.1">
    <property type="nucleotide sequence ID" value="NZ_CP017962.1"/>
</dbReference>
<dbReference type="Pfam" id="PF01546">
    <property type="entry name" value="Peptidase_M20"/>
    <property type="match status" value="1"/>
</dbReference>
<feature type="binding site" evidence="7">
    <location>
        <position position="111"/>
    </location>
    <ligand>
        <name>Zn(2+)</name>
        <dbReference type="ChEBI" id="CHEBI:29105"/>
        <label>1</label>
    </ligand>
</feature>
<dbReference type="NCBIfam" id="TIGR01879">
    <property type="entry name" value="hydantase"/>
    <property type="match status" value="1"/>
</dbReference>
<dbReference type="SUPFAM" id="SSF53187">
    <property type="entry name" value="Zn-dependent exopeptidases"/>
    <property type="match status" value="1"/>
</dbReference>
<keyword evidence="6" id="KW-0464">Manganese</keyword>
<evidence type="ECO:0000256" key="4">
    <source>
        <dbReference type="ARBA" id="ARBA00022723"/>
    </source>
</evidence>
<gene>
    <name evidence="9" type="ORF">BME96_03925</name>
</gene>
<evidence type="ECO:0000259" key="8">
    <source>
        <dbReference type="Pfam" id="PF07687"/>
    </source>
</evidence>
<comment type="cofactor">
    <cofactor evidence="1">
        <name>Mn(2+)</name>
        <dbReference type="ChEBI" id="CHEBI:29035"/>
    </cofactor>
</comment>